<organism evidence="2 4">
    <name type="scientific">Xiamenia xianingshaonis</name>
    <dbReference type="NCBI Taxonomy" id="2682776"/>
    <lineage>
        <taxon>Bacteria</taxon>
        <taxon>Bacillati</taxon>
        <taxon>Actinomycetota</taxon>
        <taxon>Coriobacteriia</taxon>
        <taxon>Eggerthellales</taxon>
        <taxon>Eggerthellaceae</taxon>
        <taxon>Xiamenia</taxon>
    </lineage>
</organism>
<dbReference type="Proteomes" id="UP000636394">
    <property type="component" value="Unassembled WGS sequence"/>
</dbReference>
<proteinExistence type="predicted"/>
<sequence>MSTKQSENRKSIYEQVRKDKLGLTRAEATLKMNTIDVRRLEYIEKNPSKAQPADICEMAEAYDEPALCSYYCAMECRIGKDRGVSYIEQPEKAALPIIVLKMIASLNSTSQMKDRLIEIAADGDVTEDEMAEFDNIRQELDKITDTVKALELWAEKSIKKS</sequence>
<accession>A0A9E6MR52</accession>
<dbReference type="AlphaFoldDB" id="A0A9E6MR52"/>
<dbReference type="Proteomes" id="UP000671910">
    <property type="component" value="Chromosome"/>
</dbReference>
<dbReference type="RefSeq" id="WP_166339679.1">
    <property type="nucleotide sequence ID" value="NZ_CP072829.1"/>
</dbReference>
<evidence type="ECO:0000313" key="3">
    <source>
        <dbReference type="Proteomes" id="UP000636394"/>
    </source>
</evidence>
<evidence type="ECO:0000313" key="1">
    <source>
        <dbReference type="EMBL" id="NHM14441.1"/>
    </source>
</evidence>
<evidence type="ECO:0000313" key="2">
    <source>
        <dbReference type="EMBL" id="QTU84914.1"/>
    </source>
</evidence>
<gene>
    <name evidence="1" type="ORF">GMI68_06635</name>
    <name evidence="2" type="ORF">J7S26_03115</name>
</gene>
<name>A0A9E6MR52_9ACTN</name>
<dbReference type="EMBL" id="CP072829">
    <property type="protein sequence ID" value="QTU84914.1"/>
    <property type="molecule type" value="Genomic_DNA"/>
</dbReference>
<dbReference type="KEGG" id="ebz:J7S26_03115"/>
<reference evidence="1 3" key="1">
    <citation type="submission" date="2019-11" db="EMBL/GenBank/DDBJ databases">
        <title>Eggerthellaceae novel genus isolated from the rectal contents of marmort.</title>
        <authorList>
            <person name="Zhang G."/>
        </authorList>
    </citation>
    <scope>NUCLEOTIDE SEQUENCE [LARGE SCALE GENOMIC DNA]</scope>
    <source>
        <strain evidence="1">Zg-886</strain>
        <strain evidence="3">zg-886</strain>
    </source>
</reference>
<evidence type="ECO:0000313" key="4">
    <source>
        <dbReference type="Proteomes" id="UP000671910"/>
    </source>
</evidence>
<reference evidence="2" key="2">
    <citation type="submission" date="2021-04" db="EMBL/GenBank/DDBJ databases">
        <title>Novel species in family Eggerthellaceae.</title>
        <authorList>
            <person name="Zhang G."/>
        </authorList>
    </citation>
    <scope>NUCLEOTIDE SEQUENCE</scope>
    <source>
        <strain evidence="2">Zg-886</strain>
    </source>
</reference>
<dbReference type="EMBL" id="WPCR01000007">
    <property type="protein sequence ID" value="NHM14441.1"/>
    <property type="molecule type" value="Genomic_DNA"/>
</dbReference>
<keyword evidence="3" id="KW-1185">Reference proteome</keyword>
<protein>
    <submittedName>
        <fullName evidence="1">XRE family transcriptional regulator</fullName>
    </submittedName>
</protein>